<evidence type="ECO:0000256" key="9">
    <source>
        <dbReference type="ARBA" id="ARBA00022989"/>
    </source>
</evidence>
<dbReference type="FunFam" id="1.10.287.130:FF:000001">
    <property type="entry name" value="Two-component sensor histidine kinase"/>
    <property type="match status" value="1"/>
</dbReference>
<feature type="domain" description="Histidine kinase" evidence="13">
    <location>
        <begin position="305"/>
        <end position="526"/>
    </location>
</feature>
<dbReference type="SUPFAM" id="SSF55874">
    <property type="entry name" value="ATPase domain of HSP90 chaperone/DNA topoisomerase II/histidine kinase"/>
    <property type="match status" value="1"/>
</dbReference>
<dbReference type="SUPFAM" id="SSF47384">
    <property type="entry name" value="Homodimeric domain of signal transducing histidine kinase"/>
    <property type="match status" value="1"/>
</dbReference>
<dbReference type="InterPro" id="IPR005467">
    <property type="entry name" value="His_kinase_dom"/>
</dbReference>
<dbReference type="SMART" id="SM00304">
    <property type="entry name" value="HAMP"/>
    <property type="match status" value="1"/>
</dbReference>
<dbReference type="PROSITE" id="PS50885">
    <property type="entry name" value="HAMP"/>
    <property type="match status" value="1"/>
</dbReference>
<evidence type="ECO:0000256" key="11">
    <source>
        <dbReference type="ARBA" id="ARBA00023136"/>
    </source>
</evidence>
<dbReference type="InterPro" id="IPR036890">
    <property type="entry name" value="HATPase_C_sf"/>
</dbReference>
<dbReference type="GO" id="GO:0000155">
    <property type="term" value="F:phosphorelay sensor kinase activity"/>
    <property type="evidence" value="ECO:0007669"/>
    <property type="project" value="InterPro"/>
</dbReference>
<evidence type="ECO:0000256" key="4">
    <source>
        <dbReference type="ARBA" id="ARBA00012438"/>
    </source>
</evidence>
<dbReference type="GO" id="GO:0005886">
    <property type="term" value="C:plasma membrane"/>
    <property type="evidence" value="ECO:0007669"/>
    <property type="project" value="UniProtKB-SubCell"/>
</dbReference>
<dbReference type="InterPro" id="IPR004358">
    <property type="entry name" value="Sig_transdc_His_kin-like_C"/>
</dbReference>
<keyword evidence="11 12" id="KW-0472">Membrane</keyword>
<proteinExistence type="predicted"/>
<keyword evidence="8 15" id="KW-0418">Kinase</keyword>
<dbReference type="Gene3D" id="3.30.565.10">
    <property type="entry name" value="Histidine kinase-like ATPase, C-terminal domain"/>
    <property type="match status" value="1"/>
</dbReference>
<dbReference type="Pfam" id="PF00512">
    <property type="entry name" value="HisKA"/>
    <property type="match status" value="1"/>
</dbReference>
<evidence type="ECO:0000256" key="6">
    <source>
        <dbReference type="ARBA" id="ARBA00022679"/>
    </source>
</evidence>
<evidence type="ECO:0000256" key="12">
    <source>
        <dbReference type="SAM" id="Phobius"/>
    </source>
</evidence>
<evidence type="ECO:0000256" key="10">
    <source>
        <dbReference type="ARBA" id="ARBA00023012"/>
    </source>
</evidence>
<dbReference type="SUPFAM" id="SSF158472">
    <property type="entry name" value="HAMP domain-like"/>
    <property type="match status" value="1"/>
</dbReference>
<evidence type="ECO:0000256" key="7">
    <source>
        <dbReference type="ARBA" id="ARBA00022692"/>
    </source>
</evidence>
<dbReference type="EC" id="2.7.13.3" evidence="4"/>
<keyword evidence="16" id="KW-1185">Reference proteome</keyword>
<evidence type="ECO:0000313" key="15">
    <source>
        <dbReference type="EMBL" id="VHO01159.1"/>
    </source>
</evidence>
<dbReference type="Pfam" id="PF00672">
    <property type="entry name" value="HAMP"/>
    <property type="match status" value="1"/>
</dbReference>
<evidence type="ECO:0000259" key="13">
    <source>
        <dbReference type="PROSITE" id="PS50109"/>
    </source>
</evidence>
<comment type="subcellular location">
    <subcellularLocation>
        <location evidence="3">Cell membrane</location>
    </subcellularLocation>
</comment>
<dbReference type="Gene3D" id="1.10.287.130">
    <property type="match status" value="1"/>
</dbReference>
<dbReference type="InterPro" id="IPR003660">
    <property type="entry name" value="HAMP_dom"/>
</dbReference>
<dbReference type="SMART" id="SM00387">
    <property type="entry name" value="HATPase_c"/>
    <property type="match status" value="1"/>
</dbReference>
<organism evidence="15 16">
    <name type="scientific">Lawsonella clevelandensis</name>
    <dbReference type="NCBI Taxonomy" id="1528099"/>
    <lineage>
        <taxon>Bacteria</taxon>
        <taxon>Bacillati</taxon>
        <taxon>Actinomycetota</taxon>
        <taxon>Actinomycetes</taxon>
        <taxon>Mycobacteriales</taxon>
        <taxon>Lawsonellaceae</taxon>
        <taxon>Lawsonella</taxon>
    </lineage>
</organism>
<dbReference type="InterPro" id="IPR003594">
    <property type="entry name" value="HATPase_dom"/>
</dbReference>
<dbReference type="CDD" id="cd00075">
    <property type="entry name" value="HATPase"/>
    <property type="match status" value="1"/>
</dbReference>
<evidence type="ECO:0000256" key="2">
    <source>
        <dbReference type="ARBA" id="ARBA00001968"/>
    </source>
</evidence>
<keyword evidence="7 12" id="KW-0812">Transmembrane</keyword>
<evidence type="ECO:0000313" key="16">
    <source>
        <dbReference type="Proteomes" id="UP000324288"/>
    </source>
</evidence>
<evidence type="ECO:0000256" key="8">
    <source>
        <dbReference type="ARBA" id="ARBA00022777"/>
    </source>
</evidence>
<dbReference type="AlphaFoldDB" id="A0A5E3ZXX5"/>
<keyword evidence="5" id="KW-0597">Phosphoprotein</keyword>
<dbReference type="Proteomes" id="UP000324288">
    <property type="component" value="Chromosome"/>
</dbReference>
<evidence type="ECO:0000256" key="3">
    <source>
        <dbReference type="ARBA" id="ARBA00004236"/>
    </source>
</evidence>
<feature type="transmembrane region" description="Helical" evidence="12">
    <location>
        <begin position="206"/>
        <end position="229"/>
    </location>
</feature>
<keyword evidence="9 12" id="KW-1133">Transmembrane helix</keyword>
<gene>
    <name evidence="15" type="primary">tcrY</name>
    <name evidence="15" type="ORF">LC603019_01201</name>
</gene>
<dbReference type="PROSITE" id="PS50109">
    <property type="entry name" value="HIS_KIN"/>
    <property type="match status" value="1"/>
</dbReference>
<feature type="domain" description="HAMP" evidence="14">
    <location>
        <begin position="230"/>
        <end position="283"/>
    </location>
</feature>
<dbReference type="Gene3D" id="6.10.340.10">
    <property type="match status" value="1"/>
</dbReference>
<dbReference type="PANTHER" id="PTHR45436">
    <property type="entry name" value="SENSOR HISTIDINE KINASE YKOH"/>
    <property type="match status" value="1"/>
</dbReference>
<name>A0A5E3ZXX5_9ACTN</name>
<feature type="transmembrane region" description="Helical" evidence="12">
    <location>
        <begin position="32"/>
        <end position="53"/>
    </location>
</feature>
<protein>
    <recommendedName>
        <fullName evidence="4">histidine kinase</fullName>
        <ecNumber evidence="4">2.7.13.3</ecNumber>
    </recommendedName>
</protein>
<dbReference type="EMBL" id="LR584267">
    <property type="protein sequence ID" value="VHO01159.1"/>
    <property type="molecule type" value="Genomic_DNA"/>
</dbReference>
<dbReference type="Pfam" id="PF02518">
    <property type="entry name" value="HATPase_c"/>
    <property type="match status" value="1"/>
</dbReference>
<keyword evidence="10" id="KW-0902">Two-component regulatory system</keyword>
<dbReference type="SMART" id="SM00388">
    <property type="entry name" value="HisKA"/>
    <property type="match status" value="1"/>
</dbReference>
<dbReference type="CDD" id="cd00082">
    <property type="entry name" value="HisKA"/>
    <property type="match status" value="1"/>
</dbReference>
<dbReference type="CDD" id="cd06225">
    <property type="entry name" value="HAMP"/>
    <property type="match status" value="1"/>
</dbReference>
<evidence type="ECO:0000256" key="5">
    <source>
        <dbReference type="ARBA" id="ARBA00022553"/>
    </source>
</evidence>
<comment type="cofactor">
    <cofactor evidence="2">
        <name>a divalent metal cation</name>
        <dbReference type="ChEBI" id="CHEBI:60240"/>
    </cofactor>
</comment>
<dbReference type="FunFam" id="3.30.565.10:FF:000006">
    <property type="entry name" value="Sensor histidine kinase WalK"/>
    <property type="match status" value="1"/>
</dbReference>
<dbReference type="PANTHER" id="PTHR45436:SF5">
    <property type="entry name" value="SENSOR HISTIDINE KINASE TRCS"/>
    <property type="match status" value="1"/>
</dbReference>
<dbReference type="InterPro" id="IPR003661">
    <property type="entry name" value="HisK_dim/P_dom"/>
</dbReference>
<accession>A0A5E3ZXX5</accession>
<comment type="catalytic activity">
    <reaction evidence="1">
        <text>ATP + protein L-histidine = ADP + protein N-phospho-L-histidine.</text>
        <dbReference type="EC" id="2.7.13.3"/>
    </reaction>
</comment>
<keyword evidence="6" id="KW-0808">Transferase</keyword>
<reference evidence="15 16" key="1">
    <citation type="submission" date="2019-04" db="EMBL/GenBank/DDBJ databases">
        <authorList>
            <person name="Seth-Smith MB H."/>
            <person name="Seth-Smith H."/>
        </authorList>
    </citation>
    <scope>NUCLEOTIDE SEQUENCE [LARGE SCALE GENOMIC DNA]</scope>
    <source>
        <strain evidence="15">USB-603019</strain>
    </source>
</reference>
<dbReference type="GO" id="GO:0005509">
    <property type="term" value="F:calcium ion binding"/>
    <property type="evidence" value="ECO:0007669"/>
    <property type="project" value="UniProtKB-ARBA"/>
</dbReference>
<sequence>MSYANHASNLYDTAAYPQHERVPLVARLPLRVSLTIGCLILLFIGIVASNVFVATAQWNTSMNALATDLKDARYGWAAHPGALALAQYGAGDTMHDLRNGHNHDDDDVDDNVATTPPSHFFLSLTFPDGDTEIYNDNRALPDVSSLPVDNAIHEVKSEGPGPTWRAICYPVDLIVGWDSPAGPRIVPGVATLALPMDAARNSLRRLITLQVLVGLIILTLAGGLSWLLVNSALAPLQKVEDAAVDIATGDYSRRVPLTGYNTEVESLGYAFNRMALQVQNTFAERASSENRARLNESSMRRFVGDASHELRTPLTAVRGFADAAQMGAIDTDTALERISEESSRMQVLVEDLLLLARIDNDRPFDLSDITEVDLGTLLTNAVDAARVSWPEREISLLLPEDGIAVGDETRLRQVVDNLITNALRHAGTDAQVWVGLRIDHDHDNALIMVSDNGIGMDAETTAHVFDRFFRGDNSRARDTGDRTGGRGSGLGLSIVKSLVESHRGTVTVASSPGAGTQFVVTLPLAVESDD</sequence>
<evidence type="ECO:0000259" key="14">
    <source>
        <dbReference type="PROSITE" id="PS50885"/>
    </source>
</evidence>
<dbReference type="PRINTS" id="PR00344">
    <property type="entry name" value="BCTRLSENSOR"/>
</dbReference>
<dbReference type="InterPro" id="IPR036097">
    <property type="entry name" value="HisK_dim/P_sf"/>
</dbReference>
<dbReference type="RefSeq" id="WP_148417747.1">
    <property type="nucleotide sequence ID" value="NZ_LR584267.1"/>
</dbReference>
<dbReference type="InterPro" id="IPR050428">
    <property type="entry name" value="TCS_sensor_his_kinase"/>
</dbReference>
<evidence type="ECO:0000256" key="1">
    <source>
        <dbReference type="ARBA" id="ARBA00000085"/>
    </source>
</evidence>